<feature type="transmembrane region" description="Helical" evidence="1">
    <location>
        <begin position="6"/>
        <end position="23"/>
    </location>
</feature>
<dbReference type="PANTHER" id="PTHR12138">
    <property type="entry name" value="PRIMATE-EXPANDED PROTEIN FAMILY"/>
    <property type="match status" value="1"/>
</dbReference>
<evidence type="ECO:0000313" key="2">
    <source>
        <dbReference type="Ensembl" id="ENSPANP00000052345.1"/>
    </source>
</evidence>
<dbReference type="GeneTree" id="ENSGT01150000286943"/>
<dbReference type="OMA" id="FFIQSHA"/>
<keyword evidence="1" id="KW-1133">Transmembrane helix</keyword>
<sequence>LFLKIVLVILFSLLFHILFFFFLRQNLTLSPRLECSGVISAHCNLCLPGSSDLPASQGAGITSVCRHAQLIFVFSVEMRFHHVGQAGLKLLNLGDLPALASQSAGITGVSHCTWLDKVIIR</sequence>
<keyword evidence="1" id="KW-0812">Transmembrane</keyword>
<proteinExistence type="predicted"/>
<keyword evidence="1" id="KW-0472">Membrane</keyword>
<evidence type="ECO:0000256" key="1">
    <source>
        <dbReference type="SAM" id="Phobius"/>
    </source>
</evidence>
<dbReference type="PRINTS" id="PR02045">
    <property type="entry name" value="F138DOMAIN"/>
</dbReference>
<dbReference type="Proteomes" id="UP000028761">
    <property type="component" value="Chromosome 1"/>
</dbReference>
<dbReference type="Ensembl" id="ENSPANT00000062505.1">
    <property type="protein sequence ID" value="ENSPANP00000052345.1"/>
    <property type="gene ID" value="ENSPANG00000045170.1"/>
</dbReference>
<reference evidence="2 3" key="1">
    <citation type="submission" date="2012-03" db="EMBL/GenBank/DDBJ databases">
        <title>Whole Genome Assembly of Papio anubis.</title>
        <authorList>
            <person name="Liu Y.L."/>
            <person name="Abraham K.A."/>
            <person name="Akbar H.A."/>
            <person name="Ali S.A."/>
            <person name="Anosike U.A."/>
            <person name="Aqrawi P.A."/>
            <person name="Arias F.A."/>
            <person name="Attaway T.A."/>
            <person name="Awwad R.A."/>
            <person name="Babu C.B."/>
            <person name="Bandaranaike D.B."/>
            <person name="Battles P.B."/>
            <person name="Bell A.B."/>
            <person name="Beltran B.B."/>
            <person name="Berhane-Mersha D.B."/>
            <person name="Bess C.B."/>
            <person name="Bickham C.B."/>
            <person name="Bolden T.B."/>
            <person name="Carter K.C."/>
            <person name="Chau D.C."/>
            <person name="Chavez A.C."/>
            <person name="Clerc-Blankenburg K.C."/>
            <person name="Coyle M.C."/>
            <person name="Dao M.D."/>
            <person name="Davila M.L.D."/>
            <person name="Davy-Carroll L.D."/>
            <person name="Denson S.D."/>
            <person name="Dinh H.D."/>
            <person name="Fernandez S.F."/>
            <person name="Fernando P.F."/>
            <person name="Forbes L.F."/>
            <person name="Francis C.F."/>
            <person name="Francisco L.F."/>
            <person name="Fu Q.F."/>
            <person name="Garcia-Iii R.G."/>
            <person name="Garrett T.G."/>
            <person name="Gross S.G."/>
            <person name="Gubbala S.G."/>
            <person name="Hirani K.H."/>
            <person name="Hogues M.H."/>
            <person name="Hollins B.H."/>
            <person name="Jackson L.J."/>
            <person name="Javaid M.J."/>
            <person name="Jhangiani S.J."/>
            <person name="Johnson A.J."/>
            <person name="Johnson B.J."/>
            <person name="Jones J.J."/>
            <person name="Joshi V.J."/>
            <person name="Kalu J.K."/>
            <person name="Khan N.K."/>
            <person name="Korchina V.K."/>
            <person name="Kovar C.K."/>
            <person name="Lago L.L."/>
            <person name="Lara F.L."/>
            <person name="Le T.-K.L."/>
            <person name="Lee S.L."/>
            <person name="Legall-Iii F.L."/>
            <person name="Lemon S.L."/>
            <person name="Liu J.L."/>
            <person name="Liu Y.-S.L."/>
            <person name="Liyanage D.L."/>
            <person name="Lopez J.L."/>
            <person name="Lorensuhewa L.L."/>
            <person name="Mata R.M."/>
            <person name="Mathew T.M."/>
            <person name="Mercado C.M."/>
            <person name="Mercado I.M."/>
            <person name="Morales K.M."/>
            <person name="Morgan M.M."/>
            <person name="Munidasa M.M."/>
            <person name="Ngo D.N."/>
            <person name="Nguyen L.N."/>
            <person name="Nguyen T.N."/>
            <person name="Nguyen N.N."/>
            <person name="Obregon M.O."/>
            <person name="Okwuonu G.O."/>
            <person name="Ongeri F.O."/>
            <person name="Onwere C.O."/>
            <person name="Osifeso I.O."/>
            <person name="Parra A.P."/>
            <person name="Patil S.P."/>
            <person name="Perez A.P."/>
            <person name="Perez Y.P."/>
            <person name="Pham C.P."/>
            <person name="Pu L.-L.P."/>
            <person name="Puazo M.P."/>
            <person name="Quiroz J.Q."/>
            <person name="Rouhana J.R."/>
            <person name="Ruiz M.R."/>
            <person name="Ruiz S.-J.R."/>
            <person name="Saada N.S."/>
            <person name="Santibanez J.S."/>
            <person name="Scheel M.S."/>
            <person name="Schneider B.S."/>
            <person name="Simmons D.S."/>
            <person name="Sisson I.S."/>
            <person name="Tang L.-Y.T."/>
            <person name="Thornton R.T."/>
            <person name="Tisius J.T."/>
            <person name="Toledanes G.T."/>
            <person name="Trejos Z.T."/>
            <person name="Usmani K.U."/>
            <person name="Varghese R.V."/>
            <person name="Vattathil S.V."/>
            <person name="Vee V.V."/>
            <person name="Walker D.W."/>
            <person name="Weissenberger G.W."/>
            <person name="White C.W."/>
            <person name="Williams A.W."/>
            <person name="Woodworth J.W."/>
            <person name="Wright R.W."/>
            <person name="Zhu Y.Z."/>
            <person name="Han Y.H."/>
            <person name="Newsham I.N."/>
            <person name="Nazareth L.N."/>
            <person name="Worley K.W."/>
            <person name="Muzny D.M."/>
            <person name="Rogers J.R."/>
            <person name="Gibbs R.G."/>
        </authorList>
    </citation>
    <scope>NUCLEOTIDE SEQUENCE [LARGE SCALE GENOMIC DNA]</scope>
</reference>
<keyword evidence="3" id="KW-1185">Reference proteome</keyword>
<organism evidence="2 3">
    <name type="scientific">Papio anubis</name>
    <name type="common">Olive baboon</name>
    <dbReference type="NCBI Taxonomy" id="9555"/>
    <lineage>
        <taxon>Eukaryota</taxon>
        <taxon>Metazoa</taxon>
        <taxon>Chordata</taxon>
        <taxon>Craniata</taxon>
        <taxon>Vertebrata</taxon>
        <taxon>Euteleostomi</taxon>
        <taxon>Mammalia</taxon>
        <taxon>Eutheria</taxon>
        <taxon>Euarchontoglires</taxon>
        <taxon>Primates</taxon>
        <taxon>Haplorrhini</taxon>
        <taxon>Catarrhini</taxon>
        <taxon>Cercopithecidae</taxon>
        <taxon>Cercopithecinae</taxon>
        <taxon>Papio</taxon>
    </lineage>
</organism>
<reference evidence="2" key="2">
    <citation type="submission" date="2025-08" db="UniProtKB">
        <authorList>
            <consortium name="Ensembl"/>
        </authorList>
    </citation>
    <scope>IDENTIFICATION</scope>
</reference>
<evidence type="ECO:0000313" key="3">
    <source>
        <dbReference type="Proteomes" id="UP000028761"/>
    </source>
</evidence>
<protein>
    <submittedName>
        <fullName evidence="2">Uncharacterized protein</fullName>
    </submittedName>
</protein>
<dbReference type="AlphaFoldDB" id="A0A8I5NP94"/>
<dbReference type="PANTHER" id="PTHR12138:SF135">
    <property type="entry name" value="SAM DOMAIN-CONTAINING PROTEIN"/>
    <property type="match status" value="1"/>
</dbReference>
<accession>A0A8I5NP94</accession>
<name>A0A8I5NP94_PAPAN</name>
<reference evidence="2" key="3">
    <citation type="submission" date="2025-09" db="UniProtKB">
        <authorList>
            <consortium name="Ensembl"/>
        </authorList>
    </citation>
    <scope>IDENTIFICATION</scope>
</reference>